<dbReference type="Proteomes" id="UP000187429">
    <property type="component" value="Unassembled WGS sequence"/>
</dbReference>
<proteinExistence type="predicted"/>
<comment type="caution">
    <text evidence="1">The sequence shown here is derived from an EMBL/GenBank/DDBJ whole genome shotgun (WGS) entry which is preliminary data.</text>
</comment>
<dbReference type="EMBL" id="LSSM01000250">
    <property type="protein sequence ID" value="OMJ29555.1"/>
    <property type="molecule type" value="Genomic_DNA"/>
</dbReference>
<dbReference type="AlphaFoldDB" id="A0A1R1YRT2"/>
<sequence>MAVKRVNIDADGNNQVLCYAWFNAIENDQDIFKLVTEKSPLVENFSFINGEVFEFDVSKLNLGPISELNDTDVLKNSDIETIKKVRN</sequence>
<keyword evidence="2" id="KW-1185">Reference proteome</keyword>
<dbReference type="OrthoDB" id="10316026at2759"/>
<evidence type="ECO:0000313" key="1">
    <source>
        <dbReference type="EMBL" id="OMJ29555.1"/>
    </source>
</evidence>
<gene>
    <name evidence="1" type="ORF">AYI69_g937</name>
</gene>
<name>A0A1R1YRT2_9FUNG</name>
<accession>A0A1R1YRT2</accession>
<reference evidence="2" key="1">
    <citation type="submission" date="2017-01" db="EMBL/GenBank/DDBJ databases">
        <authorList>
            <person name="Wang Y."/>
            <person name="White M."/>
            <person name="Kvist S."/>
            <person name="Moncalvo J.-M."/>
        </authorList>
    </citation>
    <scope>NUCLEOTIDE SEQUENCE [LARGE SCALE GENOMIC DNA]</scope>
    <source>
        <strain evidence="2">ID-206-W2</strain>
    </source>
</reference>
<evidence type="ECO:0000313" key="2">
    <source>
        <dbReference type="Proteomes" id="UP000187429"/>
    </source>
</evidence>
<organism evidence="1 2">
    <name type="scientific">Smittium culicis</name>
    <dbReference type="NCBI Taxonomy" id="133412"/>
    <lineage>
        <taxon>Eukaryota</taxon>
        <taxon>Fungi</taxon>
        <taxon>Fungi incertae sedis</taxon>
        <taxon>Zoopagomycota</taxon>
        <taxon>Kickxellomycotina</taxon>
        <taxon>Harpellomycetes</taxon>
        <taxon>Harpellales</taxon>
        <taxon>Legeriomycetaceae</taxon>
        <taxon>Smittium</taxon>
    </lineage>
</organism>
<protein>
    <submittedName>
        <fullName evidence="1">Uncharacterized protein</fullName>
    </submittedName>
</protein>